<dbReference type="SUPFAM" id="SSF52047">
    <property type="entry name" value="RNI-like"/>
    <property type="match status" value="1"/>
</dbReference>
<evidence type="ECO:0000313" key="3">
    <source>
        <dbReference type="EMBL" id="KDQ65021.1"/>
    </source>
</evidence>
<dbReference type="InterPro" id="IPR001810">
    <property type="entry name" value="F-box_dom"/>
</dbReference>
<dbReference type="Pfam" id="PF12937">
    <property type="entry name" value="F-box-like"/>
    <property type="match status" value="1"/>
</dbReference>
<sequence>MDTRRVEVAATGQDPELTQKSSPHMTPPTVATDSLDQEISKHVKALYGLRWHRNGHTPIARLPNEVLVQVFQICQAHAEVPSWRLRKPGSIHWWRVTHVCRHWRMVAIGTPCLWASPDFSLPKWIPEMLIRSQSAPLMITSVWAGEAKDHRSTSIRLALQHIGHIHTLVLRQSHSQLEELFDTLPSDSAPLLEHLRISARSTSDTPFDRLFNLDAPRLRRVHLLNCPVIWDSPLFQTKSLIRLDIEATDGNSRPLHFSQLLTVLDRNPYLQLVSLSGITPLPLPDDFDKTQPPLMVRLSHLSTFQLTMDDHQSIVQLMNHIVIPESAKLTLRCSAAPSTGHTLKAYLSMIAPHCDCSRGGQEIRTLSILSWGVGFLEIRGDASLREPFAGSGEDHLTLFFQGSEEWLAEFTPRILKALRGAGMLNDLEYFHALQIPGLNLVFWGEFLSGLEKVQSIEMSYCPAARLVLALFLEYTGSDGEDYAYFPLPKLEALYFRGIDFGEPIGATEFSIQLCTTLRGRYDAEAPVKICRIRSCYNLNGNAAKALEEFVETVEWDGLEDGSEREDSEQDE</sequence>
<keyword evidence="4" id="KW-1185">Reference proteome</keyword>
<accession>A0A067QQT1</accession>
<evidence type="ECO:0000313" key="4">
    <source>
        <dbReference type="Proteomes" id="UP000027265"/>
    </source>
</evidence>
<feature type="region of interest" description="Disordered" evidence="1">
    <location>
        <begin position="1"/>
        <end position="29"/>
    </location>
</feature>
<dbReference type="STRING" id="933084.A0A067QQT1"/>
<name>A0A067QQT1_9AGAM</name>
<gene>
    <name evidence="3" type="ORF">JAAARDRAFT_52937</name>
</gene>
<dbReference type="EMBL" id="KL197709">
    <property type="protein sequence ID" value="KDQ65021.1"/>
    <property type="molecule type" value="Genomic_DNA"/>
</dbReference>
<dbReference type="Gene3D" id="3.80.10.10">
    <property type="entry name" value="Ribonuclease Inhibitor"/>
    <property type="match status" value="1"/>
</dbReference>
<evidence type="ECO:0000259" key="2">
    <source>
        <dbReference type="Pfam" id="PF12937"/>
    </source>
</evidence>
<dbReference type="InParanoid" id="A0A067QQT1"/>
<reference evidence="4" key="1">
    <citation type="journal article" date="2014" name="Proc. Natl. Acad. Sci. U.S.A.">
        <title>Extensive sampling of basidiomycete genomes demonstrates inadequacy of the white-rot/brown-rot paradigm for wood decay fungi.</title>
        <authorList>
            <person name="Riley R."/>
            <person name="Salamov A.A."/>
            <person name="Brown D.W."/>
            <person name="Nagy L.G."/>
            <person name="Floudas D."/>
            <person name="Held B.W."/>
            <person name="Levasseur A."/>
            <person name="Lombard V."/>
            <person name="Morin E."/>
            <person name="Otillar R."/>
            <person name="Lindquist E.A."/>
            <person name="Sun H."/>
            <person name="LaButti K.M."/>
            <person name="Schmutz J."/>
            <person name="Jabbour D."/>
            <person name="Luo H."/>
            <person name="Baker S.E."/>
            <person name="Pisabarro A.G."/>
            <person name="Walton J.D."/>
            <person name="Blanchette R.A."/>
            <person name="Henrissat B."/>
            <person name="Martin F."/>
            <person name="Cullen D."/>
            <person name="Hibbett D.S."/>
            <person name="Grigoriev I.V."/>
        </authorList>
    </citation>
    <scope>NUCLEOTIDE SEQUENCE [LARGE SCALE GENOMIC DNA]</scope>
    <source>
        <strain evidence="4">MUCL 33604</strain>
    </source>
</reference>
<feature type="domain" description="F-box" evidence="2">
    <location>
        <begin position="59"/>
        <end position="119"/>
    </location>
</feature>
<dbReference type="HOGENOM" id="CLU_024199_2_3_1"/>
<evidence type="ECO:0000256" key="1">
    <source>
        <dbReference type="SAM" id="MobiDB-lite"/>
    </source>
</evidence>
<feature type="compositionally biased region" description="Polar residues" evidence="1">
    <location>
        <begin position="16"/>
        <end position="29"/>
    </location>
</feature>
<proteinExistence type="predicted"/>
<protein>
    <recommendedName>
        <fullName evidence="2">F-box domain-containing protein</fullName>
    </recommendedName>
</protein>
<organism evidence="3 4">
    <name type="scientific">Jaapia argillacea MUCL 33604</name>
    <dbReference type="NCBI Taxonomy" id="933084"/>
    <lineage>
        <taxon>Eukaryota</taxon>
        <taxon>Fungi</taxon>
        <taxon>Dikarya</taxon>
        <taxon>Basidiomycota</taxon>
        <taxon>Agaricomycotina</taxon>
        <taxon>Agaricomycetes</taxon>
        <taxon>Agaricomycetidae</taxon>
        <taxon>Jaapiales</taxon>
        <taxon>Jaapiaceae</taxon>
        <taxon>Jaapia</taxon>
    </lineage>
</organism>
<dbReference type="InterPro" id="IPR032675">
    <property type="entry name" value="LRR_dom_sf"/>
</dbReference>
<dbReference type="AlphaFoldDB" id="A0A067QQT1"/>
<dbReference type="Proteomes" id="UP000027265">
    <property type="component" value="Unassembled WGS sequence"/>
</dbReference>
<dbReference type="OrthoDB" id="3181669at2759"/>